<evidence type="ECO:0000313" key="1">
    <source>
        <dbReference type="EnsemblMetazoa" id="Aqu2.1.14634_001"/>
    </source>
</evidence>
<dbReference type="InParanoid" id="A0A1X7TIK7"/>
<protein>
    <submittedName>
        <fullName evidence="1">Uncharacterized protein</fullName>
    </submittedName>
</protein>
<organism evidence="1">
    <name type="scientific">Amphimedon queenslandica</name>
    <name type="common">Sponge</name>
    <dbReference type="NCBI Taxonomy" id="400682"/>
    <lineage>
        <taxon>Eukaryota</taxon>
        <taxon>Metazoa</taxon>
        <taxon>Porifera</taxon>
        <taxon>Demospongiae</taxon>
        <taxon>Heteroscleromorpha</taxon>
        <taxon>Haplosclerida</taxon>
        <taxon>Niphatidae</taxon>
        <taxon>Amphimedon</taxon>
    </lineage>
</organism>
<sequence>IKKYGRSRCLSWVSASLAYRTLTQQLFSSILSLSLSSLRFMPSSVSFNL</sequence>
<dbReference type="AlphaFoldDB" id="A0A1X7TIK7"/>
<proteinExistence type="predicted"/>
<dbReference type="EnsemblMetazoa" id="Aqu2.1.14634_001">
    <property type="protein sequence ID" value="Aqu2.1.14634_001"/>
    <property type="gene ID" value="Aqu2.1.14634"/>
</dbReference>
<accession>A0A1X7TIK7</accession>
<reference evidence="1" key="1">
    <citation type="submission" date="2017-05" db="UniProtKB">
        <authorList>
            <consortium name="EnsemblMetazoa"/>
        </authorList>
    </citation>
    <scope>IDENTIFICATION</scope>
</reference>
<name>A0A1X7TIK7_AMPQE</name>